<gene>
    <name evidence="1" type="ORF">BpHYR1_022624</name>
</gene>
<dbReference type="Proteomes" id="UP000276133">
    <property type="component" value="Unassembled WGS sequence"/>
</dbReference>
<reference evidence="1 2" key="1">
    <citation type="journal article" date="2018" name="Sci. Rep.">
        <title>Genomic signatures of local adaptation to the degree of environmental predictability in rotifers.</title>
        <authorList>
            <person name="Franch-Gras L."/>
            <person name="Hahn C."/>
            <person name="Garcia-Roger E.M."/>
            <person name="Carmona M.J."/>
            <person name="Serra M."/>
            <person name="Gomez A."/>
        </authorList>
    </citation>
    <scope>NUCLEOTIDE SEQUENCE [LARGE SCALE GENOMIC DNA]</scope>
    <source>
        <strain evidence="1">HYR1</strain>
    </source>
</reference>
<protein>
    <submittedName>
        <fullName evidence="1">Uncharacterized protein</fullName>
    </submittedName>
</protein>
<keyword evidence="2" id="KW-1185">Reference proteome</keyword>
<name>A0A3M7RY30_BRAPC</name>
<proteinExistence type="predicted"/>
<sequence length="75" mass="9046">MRKIILSKKGATNFNFNSSKKEKFLSNLFLNFTIPLIKKERILVPFVFEFHISYHFYKSYLQQIIFTPDLIKQNK</sequence>
<evidence type="ECO:0000313" key="1">
    <source>
        <dbReference type="EMBL" id="RNA28227.1"/>
    </source>
</evidence>
<comment type="caution">
    <text evidence="1">The sequence shown here is derived from an EMBL/GenBank/DDBJ whole genome shotgun (WGS) entry which is preliminary data.</text>
</comment>
<dbReference type="EMBL" id="REGN01002416">
    <property type="protein sequence ID" value="RNA28227.1"/>
    <property type="molecule type" value="Genomic_DNA"/>
</dbReference>
<organism evidence="1 2">
    <name type="scientific">Brachionus plicatilis</name>
    <name type="common">Marine rotifer</name>
    <name type="synonym">Brachionus muelleri</name>
    <dbReference type="NCBI Taxonomy" id="10195"/>
    <lineage>
        <taxon>Eukaryota</taxon>
        <taxon>Metazoa</taxon>
        <taxon>Spiralia</taxon>
        <taxon>Gnathifera</taxon>
        <taxon>Rotifera</taxon>
        <taxon>Eurotatoria</taxon>
        <taxon>Monogononta</taxon>
        <taxon>Pseudotrocha</taxon>
        <taxon>Ploima</taxon>
        <taxon>Brachionidae</taxon>
        <taxon>Brachionus</taxon>
    </lineage>
</organism>
<evidence type="ECO:0000313" key="2">
    <source>
        <dbReference type="Proteomes" id="UP000276133"/>
    </source>
</evidence>
<dbReference type="AlphaFoldDB" id="A0A3M7RY30"/>
<accession>A0A3M7RY30</accession>